<dbReference type="Pfam" id="PF00015">
    <property type="entry name" value="MCPsignal"/>
    <property type="match status" value="1"/>
</dbReference>
<keyword evidence="4 9" id="KW-1133">Transmembrane helix</keyword>
<evidence type="ECO:0000256" key="4">
    <source>
        <dbReference type="ARBA" id="ARBA00022989"/>
    </source>
</evidence>
<evidence type="ECO:0000259" key="11">
    <source>
        <dbReference type="PROSITE" id="PS50885"/>
    </source>
</evidence>
<dbReference type="RefSeq" id="WP_167120093.1">
    <property type="nucleotide sequence ID" value="NZ_JAAQTO010000066.1"/>
</dbReference>
<dbReference type="InterPro" id="IPR051310">
    <property type="entry name" value="MCP_chemotaxis"/>
</dbReference>
<dbReference type="SMART" id="SM00283">
    <property type="entry name" value="MA"/>
    <property type="match status" value="1"/>
</dbReference>
<evidence type="ECO:0000259" key="10">
    <source>
        <dbReference type="PROSITE" id="PS50111"/>
    </source>
</evidence>
<dbReference type="InterPro" id="IPR033479">
    <property type="entry name" value="dCache_1"/>
</dbReference>
<dbReference type="PROSITE" id="PS50885">
    <property type="entry name" value="HAMP"/>
    <property type="match status" value="1"/>
</dbReference>
<dbReference type="InterPro" id="IPR003660">
    <property type="entry name" value="HAMP_dom"/>
</dbReference>
<feature type="domain" description="Methyl-accepting transducer" evidence="10">
    <location>
        <begin position="370"/>
        <end position="599"/>
    </location>
</feature>
<dbReference type="PANTHER" id="PTHR43531:SF16">
    <property type="entry name" value="METHYL-ACCEPTING CHEMOTAXIS PROTEIN II"/>
    <property type="match status" value="1"/>
</dbReference>
<comment type="subcellular location">
    <subcellularLocation>
        <location evidence="1">Cell membrane</location>
        <topology evidence="1">Multi-pass membrane protein</topology>
    </subcellularLocation>
</comment>
<keyword evidence="2" id="KW-1003">Cell membrane</keyword>
<dbReference type="Gene3D" id="3.30.450.20">
    <property type="entry name" value="PAS domain"/>
    <property type="match status" value="1"/>
</dbReference>
<evidence type="ECO:0000256" key="6">
    <source>
        <dbReference type="ARBA" id="ARBA00029447"/>
    </source>
</evidence>
<dbReference type="CDD" id="cd11386">
    <property type="entry name" value="MCP_signal"/>
    <property type="match status" value="1"/>
</dbReference>
<reference evidence="12 13" key="1">
    <citation type="submission" date="2020-03" db="EMBL/GenBank/DDBJ databases">
        <title>Identification of Halomonas strains.</title>
        <authorList>
            <person name="Xiao Z."/>
            <person name="Dong F."/>
            <person name="Wang Z."/>
            <person name="Zhao J.-Y."/>
        </authorList>
    </citation>
    <scope>NUCLEOTIDE SEQUENCE [LARGE SCALE GENOMIC DNA]</scope>
    <source>
        <strain evidence="12 13">DX6</strain>
    </source>
</reference>
<feature type="transmembrane region" description="Helical" evidence="9">
    <location>
        <begin position="287"/>
        <end position="310"/>
    </location>
</feature>
<dbReference type="SMART" id="SM00304">
    <property type="entry name" value="HAMP"/>
    <property type="match status" value="1"/>
</dbReference>
<evidence type="ECO:0000313" key="12">
    <source>
        <dbReference type="EMBL" id="NIC07997.1"/>
    </source>
</evidence>
<evidence type="ECO:0000256" key="8">
    <source>
        <dbReference type="SAM" id="Coils"/>
    </source>
</evidence>
<dbReference type="InterPro" id="IPR029151">
    <property type="entry name" value="Sensor-like_sf"/>
</dbReference>
<keyword evidence="7" id="KW-0807">Transducer</keyword>
<dbReference type="EMBL" id="JAAQTO010000066">
    <property type="protein sequence ID" value="NIC07997.1"/>
    <property type="molecule type" value="Genomic_DNA"/>
</dbReference>
<evidence type="ECO:0000256" key="9">
    <source>
        <dbReference type="SAM" id="Phobius"/>
    </source>
</evidence>
<protein>
    <submittedName>
        <fullName evidence="12">HAMP domain-containing protein</fullName>
    </submittedName>
</protein>
<feature type="domain" description="HAMP" evidence="11">
    <location>
        <begin position="311"/>
        <end position="365"/>
    </location>
</feature>
<dbReference type="SUPFAM" id="SSF58104">
    <property type="entry name" value="Methyl-accepting chemotaxis protein (MCP) signaling domain"/>
    <property type="match status" value="1"/>
</dbReference>
<dbReference type="SUPFAM" id="SSF103190">
    <property type="entry name" value="Sensory domain-like"/>
    <property type="match status" value="1"/>
</dbReference>
<dbReference type="CDD" id="cd06225">
    <property type="entry name" value="HAMP"/>
    <property type="match status" value="1"/>
</dbReference>
<dbReference type="Pfam" id="PF00672">
    <property type="entry name" value="HAMP"/>
    <property type="match status" value="1"/>
</dbReference>
<dbReference type="Proteomes" id="UP001318321">
    <property type="component" value="Unassembled WGS sequence"/>
</dbReference>
<organism evidence="12 13">
    <name type="scientific">Billgrantia bachuensis</name>
    <dbReference type="NCBI Taxonomy" id="2717286"/>
    <lineage>
        <taxon>Bacteria</taxon>
        <taxon>Pseudomonadati</taxon>
        <taxon>Pseudomonadota</taxon>
        <taxon>Gammaproteobacteria</taxon>
        <taxon>Oceanospirillales</taxon>
        <taxon>Halomonadaceae</taxon>
        <taxon>Billgrantia</taxon>
    </lineage>
</organism>
<feature type="coiled-coil region" evidence="8">
    <location>
        <begin position="570"/>
        <end position="615"/>
    </location>
</feature>
<evidence type="ECO:0000313" key="13">
    <source>
        <dbReference type="Proteomes" id="UP001318321"/>
    </source>
</evidence>
<dbReference type="Pfam" id="PF02743">
    <property type="entry name" value="dCache_1"/>
    <property type="match status" value="1"/>
</dbReference>
<comment type="similarity">
    <text evidence="6">Belongs to the methyl-accepting chemotaxis (MCP) protein family.</text>
</comment>
<sequence length="648" mass="69680">MINLTIAQKLLLCICLCMLLIVGGSTIVQYRLFGDLVTERVTAAELPATLESIRNDIDATLTGPITTAQNLAHNRYLQAWLSAGEPEEGTTQAVDYFRDIQHRTGASIVFYVSAHSGNYYTGNGVERTLSRDRDHWFYDLVDASEGEAYQLNVDAEGGQVQVFINHVIEADGERVGIAGVGFSLDAMAEAIRNYRLGESGSVFLASRDGTISIHPEGAARVGEAVADLPGWGNIAEELVNGEGYRYTTIEDAQGAEQLVAAIEVPGTDWVAFAQIPRNELFADLNRAVLLVVLSVALILVASLAVIALLLRALFRPIRRTAHAMREVAEGDGDLTMRLPVEGRDESTELANQFNAFADKMHDVLAQVRSSSDSVRLAAQEIANGGHDMSRRTDQAASSLQQTSASMEEINGTVANTSASAQEANVLSQGASDLAQRTSGKVEQVISTMGEIHNASMRVADIVKVMDDIAFQTNLLALNASVEAARAGESGRGFAVVAGEVRQLATRSAEASRDIRQLIEVSNEKVQGGTSLVRETGDAMKELMAGVDRVACMLGEISHAAGEQSDGIGQVNVAVAELDRMTQQNAAMAEETTSAAEQLREQADRLAEMVGRFKLKRDAMPLQAAEKIVEVPAGQSREERNRPLALAKL</sequence>
<dbReference type="PANTHER" id="PTHR43531">
    <property type="entry name" value="PROTEIN ICFG"/>
    <property type="match status" value="1"/>
</dbReference>
<evidence type="ECO:0000256" key="5">
    <source>
        <dbReference type="ARBA" id="ARBA00023136"/>
    </source>
</evidence>
<dbReference type="Gene3D" id="1.10.287.950">
    <property type="entry name" value="Methyl-accepting chemotaxis protein"/>
    <property type="match status" value="1"/>
</dbReference>
<dbReference type="InterPro" id="IPR004089">
    <property type="entry name" value="MCPsignal_dom"/>
</dbReference>
<comment type="caution">
    <text evidence="12">The sequence shown here is derived from an EMBL/GenBank/DDBJ whole genome shotgun (WGS) entry which is preliminary data.</text>
</comment>
<accession>A0ABX0Q055</accession>
<gene>
    <name evidence="12" type="ORF">HBJ55_21470</name>
</gene>
<evidence type="ECO:0000256" key="7">
    <source>
        <dbReference type="PROSITE-ProRule" id="PRU00284"/>
    </source>
</evidence>
<evidence type="ECO:0000256" key="2">
    <source>
        <dbReference type="ARBA" id="ARBA00022475"/>
    </source>
</evidence>
<evidence type="ECO:0000256" key="1">
    <source>
        <dbReference type="ARBA" id="ARBA00004651"/>
    </source>
</evidence>
<name>A0ABX0Q055_9GAMM</name>
<keyword evidence="8" id="KW-0175">Coiled coil</keyword>
<evidence type="ECO:0000256" key="3">
    <source>
        <dbReference type="ARBA" id="ARBA00022692"/>
    </source>
</evidence>
<proteinExistence type="inferred from homology"/>
<keyword evidence="5 9" id="KW-0472">Membrane</keyword>
<keyword evidence="3 9" id="KW-0812">Transmembrane</keyword>
<dbReference type="PROSITE" id="PS50111">
    <property type="entry name" value="CHEMOTAXIS_TRANSDUC_2"/>
    <property type="match status" value="1"/>
</dbReference>
<keyword evidence="13" id="KW-1185">Reference proteome</keyword>
<dbReference type="CDD" id="cd12912">
    <property type="entry name" value="PDC2_MCP_like"/>
    <property type="match status" value="1"/>
</dbReference>